<dbReference type="Pfam" id="PF17047">
    <property type="entry name" value="SMP_LBD"/>
    <property type="match status" value="1"/>
</dbReference>
<dbReference type="GO" id="GO:0016020">
    <property type="term" value="C:membrane"/>
    <property type="evidence" value="ECO:0007669"/>
    <property type="project" value="UniProtKB-SubCell"/>
</dbReference>
<proteinExistence type="inferred from homology"/>
<evidence type="ECO:0000256" key="6">
    <source>
        <dbReference type="ARBA" id="ARBA00022737"/>
    </source>
</evidence>
<dbReference type="Proteomes" id="UP001465755">
    <property type="component" value="Unassembled WGS sequence"/>
</dbReference>
<evidence type="ECO:0000313" key="16">
    <source>
        <dbReference type="Proteomes" id="UP001465755"/>
    </source>
</evidence>
<evidence type="ECO:0000256" key="5">
    <source>
        <dbReference type="ARBA" id="ARBA00022723"/>
    </source>
</evidence>
<dbReference type="CDD" id="cd00030">
    <property type="entry name" value="C2"/>
    <property type="match status" value="1"/>
</dbReference>
<keyword evidence="9" id="KW-0445">Lipid transport</keyword>
<keyword evidence="6" id="KW-0677">Repeat</keyword>
<dbReference type="SMART" id="SM00239">
    <property type="entry name" value="C2"/>
    <property type="match status" value="2"/>
</dbReference>
<evidence type="ECO:0000256" key="2">
    <source>
        <dbReference type="ARBA" id="ARBA00006996"/>
    </source>
</evidence>
<comment type="caution">
    <text evidence="15">The sequence shown here is derived from an EMBL/GenBank/DDBJ whole genome shotgun (WGS) entry which is preliminary data.</text>
</comment>
<feature type="transmembrane region" description="Helical" evidence="12">
    <location>
        <begin position="36"/>
        <end position="57"/>
    </location>
</feature>
<keyword evidence="16" id="KW-1185">Reference proteome</keyword>
<evidence type="ECO:0000259" key="14">
    <source>
        <dbReference type="PROSITE" id="PS51847"/>
    </source>
</evidence>
<organism evidence="15 16">
    <name type="scientific">Symbiochloris irregularis</name>
    <dbReference type="NCBI Taxonomy" id="706552"/>
    <lineage>
        <taxon>Eukaryota</taxon>
        <taxon>Viridiplantae</taxon>
        <taxon>Chlorophyta</taxon>
        <taxon>core chlorophytes</taxon>
        <taxon>Trebouxiophyceae</taxon>
        <taxon>Trebouxiales</taxon>
        <taxon>Trebouxiaceae</taxon>
        <taxon>Symbiochloris</taxon>
    </lineage>
</organism>
<comment type="subcellular location">
    <subcellularLocation>
        <location evidence="1">Membrane</location>
        <topology evidence="1">Single-pass membrane protein</topology>
    </subcellularLocation>
</comment>
<dbReference type="EMBL" id="JALJOQ010000031">
    <property type="protein sequence ID" value="KAK9807354.1"/>
    <property type="molecule type" value="Genomic_DNA"/>
</dbReference>
<name>A0AAW1PC86_9CHLO</name>
<evidence type="ECO:0000256" key="10">
    <source>
        <dbReference type="ARBA" id="ARBA00023121"/>
    </source>
</evidence>
<evidence type="ECO:0008006" key="17">
    <source>
        <dbReference type="Google" id="ProtNLM"/>
    </source>
</evidence>
<evidence type="ECO:0000256" key="1">
    <source>
        <dbReference type="ARBA" id="ARBA00004167"/>
    </source>
</evidence>
<keyword evidence="5" id="KW-0479">Metal-binding</keyword>
<dbReference type="PROSITE" id="PS51847">
    <property type="entry name" value="SMP"/>
    <property type="match status" value="1"/>
</dbReference>
<keyword evidence="4 12" id="KW-0812">Transmembrane</keyword>
<dbReference type="InterPro" id="IPR031468">
    <property type="entry name" value="SMP_LBD"/>
</dbReference>
<evidence type="ECO:0000259" key="13">
    <source>
        <dbReference type="PROSITE" id="PS50004"/>
    </source>
</evidence>
<dbReference type="PANTHER" id="PTHR10774">
    <property type="entry name" value="EXTENDED SYNAPTOTAGMIN-RELATED"/>
    <property type="match status" value="1"/>
</dbReference>
<sequence length="651" mass="73298">MIASSSQALSDHDITRIAELLSSGLSKQPVIGANRYFDVVLGFVVAITALSVIWYYFKGAVYRQLMRTEQSFAVEALKNVDKKTLKEVLGDVDLPSWITFPDFERVGWVNDTIDQLWPYVNDAVSVTMREQLNPLLAENKPGWMSSIKLYRFDLGDKPPQVNGMKVYKNQAVKDQVIIEADFVWAGANDVQLVVKPIPKTLGGIEAVGKAVGNLISLRVGTQKLIVTGRIRLSLKPLIDDLPIVGAIHVAFVEVPKFSLNLTLYGGDISFLPGLEAWLTAFVKDNVLRPFVLPQAFVYPLVDSAHLGIEKPEGMVFVKLIEATNVPRMDLFSDSDPYVKMFVRDKRIQKSQVKENSKNPKWNEDFKFLVHEPDYQALNAIMFDWDRVNADDEIGRISVPIKDLPHAEPQDLWLEIFDYAADDEANKVVEDEHIINGLFGTVRNVKNLTTAAISRFERHVPLPERNKKCKLHMEVTYYKFQAQELRAAEMDETKTEDDCASGDETAAEDQHLKLSKEVVNTLKGGVLYVKPVQASHVMHKPWFKGGVLGSTTTCKVSVAGQSKHTITGHGPDPIFTEPLEFLLGGDDISVEHSEITIELWDYRLRDSFQGSLKIRLAEIIDKQRIKERYTLDGVRHGELILEMQWISAVASH</sequence>
<evidence type="ECO:0000256" key="9">
    <source>
        <dbReference type="ARBA" id="ARBA00023055"/>
    </source>
</evidence>
<evidence type="ECO:0000256" key="12">
    <source>
        <dbReference type="SAM" id="Phobius"/>
    </source>
</evidence>
<dbReference type="Gene3D" id="2.60.40.150">
    <property type="entry name" value="C2 domain"/>
    <property type="match status" value="2"/>
</dbReference>
<evidence type="ECO:0000256" key="3">
    <source>
        <dbReference type="ARBA" id="ARBA00022448"/>
    </source>
</evidence>
<dbReference type="InterPro" id="IPR039010">
    <property type="entry name" value="Synaptotagmin_SMP"/>
</dbReference>
<dbReference type="PANTHER" id="PTHR10774:SF190">
    <property type="entry name" value="C2 CALCIUM_LIPID-BINDING ENDONUCLEASE_EXONUCLEASE_PHOSPHATASE-RELATED"/>
    <property type="match status" value="1"/>
</dbReference>
<feature type="domain" description="C2" evidence="13">
    <location>
        <begin position="507"/>
        <end position="628"/>
    </location>
</feature>
<dbReference type="Pfam" id="PF00168">
    <property type="entry name" value="C2"/>
    <property type="match status" value="2"/>
</dbReference>
<keyword evidence="7" id="KW-0106">Calcium</keyword>
<dbReference type="InterPro" id="IPR035892">
    <property type="entry name" value="C2_domain_sf"/>
</dbReference>
<dbReference type="SUPFAM" id="SSF49562">
    <property type="entry name" value="C2 domain (Calcium/lipid-binding domain, CaLB)"/>
    <property type="match status" value="2"/>
</dbReference>
<keyword evidence="10" id="KW-0446">Lipid-binding</keyword>
<accession>A0AAW1PC86</accession>
<evidence type="ECO:0000256" key="8">
    <source>
        <dbReference type="ARBA" id="ARBA00022989"/>
    </source>
</evidence>
<evidence type="ECO:0000256" key="4">
    <source>
        <dbReference type="ARBA" id="ARBA00022692"/>
    </source>
</evidence>
<protein>
    <recommendedName>
        <fullName evidence="17">Plant synaptotagmin</fullName>
    </recommendedName>
</protein>
<reference evidence="15 16" key="1">
    <citation type="journal article" date="2024" name="Nat. Commun.">
        <title>Phylogenomics reveals the evolutionary origins of lichenization in chlorophyte algae.</title>
        <authorList>
            <person name="Puginier C."/>
            <person name="Libourel C."/>
            <person name="Otte J."/>
            <person name="Skaloud P."/>
            <person name="Haon M."/>
            <person name="Grisel S."/>
            <person name="Petersen M."/>
            <person name="Berrin J.G."/>
            <person name="Delaux P.M."/>
            <person name="Dal Grande F."/>
            <person name="Keller J."/>
        </authorList>
    </citation>
    <scope>NUCLEOTIDE SEQUENCE [LARGE SCALE GENOMIC DNA]</scope>
    <source>
        <strain evidence="15 16">SAG 2036</strain>
    </source>
</reference>
<keyword evidence="11 12" id="KW-0472">Membrane</keyword>
<gene>
    <name evidence="15" type="ORF">WJX73_005591</name>
</gene>
<dbReference type="PROSITE" id="PS50004">
    <property type="entry name" value="C2"/>
    <property type="match status" value="2"/>
</dbReference>
<dbReference type="GO" id="GO:0046872">
    <property type="term" value="F:metal ion binding"/>
    <property type="evidence" value="ECO:0007669"/>
    <property type="project" value="UniProtKB-KW"/>
</dbReference>
<evidence type="ECO:0000313" key="15">
    <source>
        <dbReference type="EMBL" id="KAK9807354.1"/>
    </source>
</evidence>
<dbReference type="InterPro" id="IPR000008">
    <property type="entry name" value="C2_dom"/>
</dbReference>
<evidence type="ECO:0000256" key="7">
    <source>
        <dbReference type="ARBA" id="ARBA00022837"/>
    </source>
</evidence>
<keyword evidence="3" id="KW-0813">Transport</keyword>
<dbReference type="CDD" id="cd21677">
    <property type="entry name" value="SMP_SYT"/>
    <property type="match status" value="1"/>
</dbReference>
<dbReference type="AlphaFoldDB" id="A0AAW1PC86"/>
<evidence type="ECO:0000256" key="11">
    <source>
        <dbReference type="ARBA" id="ARBA00023136"/>
    </source>
</evidence>
<feature type="domain" description="C2" evidence="13">
    <location>
        <begin position="293"/>
        <end position="413"/>
    </location>
</feature>
<dbReference type="GO" id="GO:0008289">
    <property type="term" value="F:lipid binding"/>
    <property type="evidence" value="ECO:0007669"/>
    <property type="project" value="UniProtKB-KW"/>
</dbReference>
<keyword evidence="8 12" id="KW-1133">Transmembrane helix</keyword>
<dbReference type="GO" id="GO:0005783">
    <property type="term" value="C:endoplasmic reticulum"/>
    <property type="evidence" value="ECO:0007669"/>
    <property type="project" value="TreeGrafter"/>
</dbReference>
<comment type="similarity">
    <text evidence="2">Belongs to the synaptotagmin family.</text>
</comment>
<feature type="domain" description="SMP-LTD" evidence="14">
    <location>
        <begin position="102"/>
        <end position="301"/>
    </location>
</feature>
<dbReference type="InterPro" id="IPR045050">
    <property type="entry name" value="Synaptotagmin_plant"/>
</dbReference>
<dbReference type="GO" id="GO:0006869">
    <property type="term" value="P:lipid transport"/>
    <property type="evidence" value="ECO:0007669"/>
    <property type="project" value="UniProtKB-KW"/>
</dbReference>